<dbReference type="EMBL" id="CAJNAP010000045">
    <property type="protein sequence ID" value="CAE6514805.1"/>
    <property type="molecule type" value="Genomic_DNA"/>
</dbReference>
<reference evidence="1" key="1">
    <citation type="submission" date="2021-02" db="EMBL/GenBank/DDBJ databases">
        <authorList>
            <person name="Han P."/>
        </authorList>
    </citation>
    <scope>NUCLEOTIDE SEQUENCE</scope>
    <source>
        <strain evidence="1">Nitrosomonas nitrosa 18-3D</strain>
    </source>
</reference>
<accession>A0A8H8Z3X4</accession>
<gene>
    <name evidence="1" type="ORF">NMYAN_50158</name>
</gene>
<name>A0A8H8Z3X4_9PROT</name>
<dbReference type="AlphaFoldDB" id="A0A8H8Z3X4"/>
<sequence length="137" mass="15299">MFDGFRMAIECLHPIDTIDCGNHSIQTITRRNEIVGHERMYDGSRIGQTRRFDHDTLEFSLSFSRKTPANFSERAGEVAAYRTANTTAVHLRHDYFIALSNQQMVKADLPKLINDDQGIAESGLADQAIEQGSLAAA</sequence>
<evidence type="ECO:0000313" key="1">
    <source>
        <dbReference type="EMBL" id="CAE6514805.1"/>
    </source>
</evidence>
<proteinExistence type="predicted"/>
<organism evidence="1 2">
    <name type="scientific">Nitrosomonas nitrosa</name>
    <dbReference type="NCBI Taxonomy" id="52442"/>
    <lineage>
        <taxon>Bacteria</taxon>
        <taxon>Pseudomonadati</taxon>
        <taxon>Pseudomonadota</taxon>
        <taxon>Betaproteobacteria</taxon>
        <taxon>Nitrosomonadales</taxon>
        <taxon>Nitrosomonadaceae</taxon>
        <taxon>Nitrosomonas</taxon>
    </lineage>
</organism>
<comment type="caution">
    <text evidence="1">The sequence shown here is derived from an EMBL/GenBank/DDBJ whole genome shotgun (WGS) entry which is preliminary data.</text>
</comment>
<protein>
    <submittedName>
        <fullName evidence="1">Uncharacterized protein</fullName>
    </submittedName>
</protein>
<evidence type="ECO:0000313" key="2">
    <source>
        <dbReference type="Proteomes" id="UP000601736"/>
    </source>
</evidence>
<dbReference type="Proteomes" id="UP000601736">
    <property type="component" value="Unassembled WGS sequence"/>
</dbReference>